<accession>A0AAU2JZZ7</accession>
<dbReference type="AlphaFoldDB" id="A0AAU2JZZ7"/>
<reference evidence="1" key="1">
    <citation type="submission" date="2022-10" db="EMBL/GenBank/DDBJ databases">
        <title>The complete genomes of actinobacterial strains from the NBC collection.</title>
        <authorList>
            <person name="Joergensen T.S."/>
            <person name="Alvarez Arevalo M."/>
            <person name="Sterndorff E.B."/>
            <person name="Faurdal D."/>
            <person name="Vuksanovic O."/>
            <person name="Mourched A.-S."/>
            <person name="Charusanti P."/>
            <person name="Shaw S."/>
            <person name="Blin K."/>
            <person name="Weber T."/>
        </authorList>
    </citation>
    <scope>NUCLEOTIDE SEQUENCE</scope>
    <source>
        <strain evidence="1">NBC_00049</strain>
    </source>
</reference>
<protein>
    <submittedName>
        <fullName evidence="1">Uncharacterized protein</fullName>
    </submittedName>
</protein>
<name>A0AAU2JZZ7_9ACTN</name>
<sequence>MAFSLLTAPSAAASGHSGASRCAQTAADFINAPRPNADPTFVISSPLTNATTRVASVRFLTGGTVQITAVDSTYTVVGGQWEFEAGGRNGRKTAGTLNFATLITDSTGNTYTTLFAVTDPVCQKGSDRVVQLRGIFTIATTSPAGQELRGLPGAYSASR</sequence>
<organism evidence="1">
    <name type="scientific">Streptomyces sp. NBC_00049</name>
    <dbReference type="NCBI Taxonomy" id="2903617"/>
    <lineage>
        <taxon>Bacteria</taxon>
        <taxon>Bacillati</taxon>
        <taxon>Actinomycetota</taxon>
        <taxon>Actinomycetes</taxon>
        <taxon>Kitasatosporales</taxon>
        <taxon>Streptomycetaceae</taxon>
        <taxon>Streptomyces</taxon>
    </lineage>
</organism>
<dbReference type="EMBL" id="CP108264">
    <property type="protein sequence ID" value="WTU77070.1"/>
    <property type="molecule type" value="Genomic_DNA"/>
</dbReference>
<gene>
    <name evidence="1" type="ORF">OG327_29110</name>
</gene>
<evidence type="ECO:0000313" key="1">
    <source>
        <dbReference type="EMBL" id="WTU77070.1"/>
    </source>
</evidence>
<proteinExistence type="predicted"/>